<keyword evidence="2" id="KW-0436">Ligase</keyword>
<dbReference type="InterPro" id="IPR003142">
    <property type="entry name" value="BPL_C"/>
</dbReference>
<dbReference type="OrthoDB" id="10250105at2759"/>
<dbReference type="PROSITE" id="PS51733">
    <property type="entry name" value="BPL_LPL_CATALYTIC"/>
    <property type="match status" value="1"/>
</dbReference>
<dbReference type="InterPro" id="IPR004143">
    <property type="entry name" value="BPL_LPL_catalytic"/>
</dbReference>
<name>A0A376B3N3_9ASCO</name>
<dbReference type="PANTHER" id="PTHR12835:SF5">
    <property type="entry name" value="BIOTIN--PROTEIN LIGASE"/>
    <property type="match status" value="1"/>
</dbReference>
<feature type="domain" description="BPL/LPL catalytic" evidence="1">
    <location>
        <begin position="370"/>
        <end position="600"/>
    </location>
</feature>
<dbReference type="Proteomes" id="UP000262825">
    <property type="component" value="Unassembled WGS sequence"/>
</dbReference>
<dbReference type="Pfam" id="PF03099">
    <property type="entry name" value="BPL_LplA_LipB"/>
    <property type="match status" value="1"/>
</dbReference>
<dbReference type="VEuPathDB" id="FungiDB:SCODWIG_01022"/>
<dbReference type="SUPFAM" id="SSF52317">
    <property type="entry name" value="Class I glutamine amidotransferase-like"/>
    <property type="match status" value="1"/>
</dbReference>
<organism evidence="2 3">
    <name type="scientific">Saccharomycodes ludwigii</name>
    <dbReference type="NCBI Taxonomy" id="36035"/>
    <lineage>
        <taxon>Eukaryota</taxon>
        <taxon>Fungi</taxon>
        <taxon>Dikarya</taxon>
        <taxon>Ascomycota</taxon>
        <taxon>Saccharomycotina</taxon>
        <taxon>Saccharomycetes</taxon>
        <taxon>Saccharomycodales</taxon>
        <taxon>Saccharomycodaceae</taxon>
        <taxon>Saccharomycodes</taxon>
    </lineage>
</organism>
<dbReference type="GO" id="GO:0005737">
    <property type="term" value="C:cytoplasm"/>
    <property type="evidence" value="ECO:0007669"/>
    <property type="project" value="TreeGrafter"/>
</dbReference>
<evidence type="ECO:0000259" key="1">
    <source>
        <dbReference type="PROSITE" id="PS51733"/>
    </source>
</evidence>
<sequence length="684" mass="76014">MNVLVYNGPGSSPDSVRHTIETLRKFLEPYYAVSTVSIKGLKTEPWTTKTSALVFPGGADLPYVKECQPIINDIKSFVSKKGGVYIGFCAGGYFGSSFCEFYKGHPTMEVSGSRELQFFPGNCRGPAYSGFQYNSEKGARVVNLKADNGLLVPCYHNGGGSFIDAENFDDKVQILAKYTEPLHIEKGEKENTIDSAVVLAKFGRGKALLVGTHPEYVPELLKKSNDDQYNASIVETLKNGNDLREKFMVYILKQAGLSVNEPDKTQKFKISPIFVSVKPDRKFLINNFQNNIKNAITINDDNSVTFTSNVETFRIYQGFENSIKVSKKEDGYVDPLEVVKNIILPESNESIVPLNYTPNFDAELYFTFLNTQQNLGSMLLYADVVTSTSTTLDSNKTLLNALPNNSVVFVGTTQISGRGRGGNSWVSPPGLLASTVVTTFPLISPTTGKPVSIVFVQYLAALAWCKAINSYADGYEDIPIKIKWPNDLYILNPEYCHKKNIKITNLNNDKVIPLTDLEPAYVKSAGILINTSFIDNAYKLLIGCGVNLTNNAPSVSIQMLINMINEERARDNRELLEPVRHEKLLALYINILNSIINQFLDVGVSNILPEYYKFWLHSNQIVTLTEHKNVRAKIVGITEDYGLLIAKELSVGSDNTYTGVTYNLQPDGNSFEIFKGLISKKVYN</sequence>
<dbReference type="EMBL" id="UFAJ01000114">
    <property type="protein sequence ID" value="SSD59261.1"/>
    <property type="molecule type" value="Genomic_DNA"/>
</dbReference>
<dbReference type="SUPFAM" id="SSF55681">
    <property type="entry name" value="Class II aaRS and biotin synthetases"/>
    <property type="match status" value="1"/>
</dbReference>
<dbReference type="InterPro" id="IPR019197">
    <property type="entry name" value="Biotin-prot_ligase_N"/>
</dbReference>
<evidence type="ECO:0000313" key="3">
    <source>
        <dbReference type="Proteomes" id="UP000262825"/>
    </source>
</evidence>
<gene>
    <name evidence="2" type="ORF">SCODWIG_01022</name>
</gene>
<dbReference type="GO" id="GO:0004077">
    <property type="term" value="F:biotin--[biotin carboxyl-carrier protein] ligase activity"/>
    <property type="evidence" value="ECO:0007669"/>
    <property type="project" value="TreeGrafter"/>
</dbReference>
<dbReference type="AlphaFoldDB" id="A0A376B3N3"/>
<reference evidence="3" key="1">
    <citation type="submission" date="2018-06" db="EMBL/GenBank/DDBJ databases">
        <authorList>
            <person name="Guldener U."/>
        </authorList>
    </citation>
    <scope>NUCLEOTIDE SEQUENCE [LARGE SCALE GENOMIC DNA]</scope>
    <source>
        <strain evidence="3">UTAD17</strain>
    </source>
</reference>
<dbReference type="InterPro" id="IPR029062">
    <property type="entry name" value="Class_I_gatase-like"/>
</dbReference>
<dbReference type="Pfam" id="PF09825">
    <property type="entry name" value="BPL_N"/>
    <property type="match status" value="1"/>
</dbReference>
<dbReference type="Gene3D" id="3.30.930.10">
    <property type="entry name" value="Bira Bifunctional Protein, Domain 2"/>
    <property type="match status" value="1"/>
</dbReference>
<dbReference type="Pfam" id="PF02237">
    <property type="entry name" value="BPL_C"/>
    <property type="match status" value="1"/>
</dbReference>
<evidence type="ECO:0000313" key="2">
    <source>
        <dbReference type="EMBL" id="SSD59261.1"/>
    </source>
</evidence>
<proteinExistence type="predicted"/>
<accession>A0A376B3N3</accession>
<protein>
    <submittedName>
        <fullName evidence="2">Related to Biotin--protein ligase</fullName>
    </submittedName>
</protein>
<dbReference type="CDD" id="cd03144">
    <property type="entry name" value="GATase1_ScBLP_like"/>
    <property type="match status" value="1"/>
</dbReference>
<keyword evidence="3" id="KW-1185">Reference proteome</keyword>
<dbReference type="PANTHER" id="PTHR12835">
    <property type="entry name" value="BIOTIN PROTEIN LIGASE"/>
    <property type="match status" value="1"/>
</dbReference>
<dbReference type="InterPro" id="IPR045864">
    <property type="entry name" value="aa-tRNA-synth_II/BPL/LPL"/>
</dbReference>